<feature type="domain" description="Ig-like" evidence="14">
    <location>
        <begin position="470"/>
        <end position="567"/>
    </location>
</feature>
<comment type="similarity">
    <text evidence="12">Belongs to the immunoglobulin superfamily. SIGLEC (sialic acid binding Ig-like lectin) family.</text>
</comment>
<feature type="transmembrane region" description="Helical" evidence="13">
    <location>
        <begin position="578"/>
        <end position="600"/>
    </location>
</feature>
<dbReference type="FunFam" id="2.60.40.10:FF:001240">
    <property type="entry name" value="Sialic acid binding Ig-like lectin E"/>
    <property type="match status" value="1"/>
</dbReference>
<evidence type="ECO:0000256" key="13">
    <source>
        <dbReference type="SAM" id="Phobius"/>
    </source>
</evidence>
<evidence type="ECO:0000256" key="1">
    <source>
        <dbReference type="ARBA" id="ARBA00004479"/>
    </source>
</evidence>
<dbReference type="FunFam" id="2.60.40.10:FF:000912">
    <property type="entry name" value="Myeloid cell surface antigen CD33"/>
    <property type="match status" value="1"/>
</dbReference>
<dbReference type="InterPro" id="IPR003598">
    <property type="entry name" value="Ig_sub2"/>
</dbReference>
<keyword evidence="6" id="KW-0130">Cell adhesion</keyword>
<evidence type="ECO:0000256" key="2">
    <source>
        <dbReference type="ARBA" id="ARBA00022692"/>
    </source>
</evidence>
<keyword evidence="8 13" id="KW-0472">Membrane</keyword>
<dbReference type="RefSeq" id="XP_021561665.1">
    <property type="nucleotide sequence ID" value="XM_021705990.1"/>
</dbReference>
<comment type="subcellular location">
    <subcellularLocation>
        <location evidence="1">Membrane</location>
        <topology evidence="1">Single-pass type I membrane protein</topology>
    </subcellularLocation>
</comment>
<dbReference type="InterPro" id="IPR013106">
    <property type="entry name" value="Ig_V-set"/>
</dbReference>
<evidence type="ECO:0000313" key="15">
    <source>
        <dbReference type="Proteomes" id="UP000189704"/>
    </source>
</evidence>
<evidence type="ECO:0000256" key="7">
    <source>
        <dbReference type="ARBA" id="ARBA00022989"/>
    </source>
</evidence>
<feature type="domain" description="Ig-like" evidence="14">
    <location>
        <begin position="377"/>
        <end position="463"/>
    </location>
</feature>
<sequence length="651" mass="71645">NGWTDSDPAYGYWFREGANVYFDAPVSTNNLSREVQEETQGRFRLAGDPQVNNCSLSIRDARRTDEGTYFFRVERGNVKWSYSPYKNYKPDQLSLHVTALTPNILIPGTLESGHPRNLTCSVPWACDHRTPPVISWLGASVSPLGPTSSASLVLTLIPQPQHHGTRLTCQVTIPGANVMTTRTVHLNVSCENWLPVGPLMSLELLVPERRTLRNRLSRAALAPPAPDMLLLLPPLLWGMEGVQGQGQRPFGDGYKLKVKSVMVQEGLCVSVPCSFSYPQGDWTDSDPVYGYWFRGGADTDRDAPVTTNNPAQKVQEETQGRFHLLGDPQYNNCSLSIRDVRMMDQGIYFFRLERGMVIWNYRPNMDYKVNQLSLHVPALTPDIIPGTLESGRPGNLTCSVPWTCDQGKPPMISWMGASVSSLDPTSSASLVLTLIPQPQDHGTSLTCQVTLPGANVTTTRTIHLNVSYAPQNLTVTVFRGDDTAATDLRNGSFLSVLEGQSLRLVCATDSNPPARLSWNRKSLTLSPSQPSSPGVLELPQVHLVDEEEFTCRAQNPLGSQHVSLSLSRQKKSGPLAEVALVALGEVAVKILFLCLCLIFLTVKCHRRKETWAATGMEDGNTARINLSGPPLSEQPCFPPLLESEVPTPHLD</sequence>
<keyword evidence="11" id="KW-0393">Immunoglobulin domain</keyword>
<reference evidence="16" key="1">
    <citation type="submission" date="2025-08" db="UniProtKB">
        <authorList>
            <consortium name="RefSeq"/>
        </authorList>
    </citation>
    <scope>IDENTIFICATION</scope>
</reference>
<gene>
    <name evidence="16" type="primary">LOC103274753</name>
</gene>
<evidence type="ECO:0000256" key="9">
    <source>
        <dbReference type="ARBA" id="ARBA00023157"/>
    </source>
</evidence>
<protein>
    <submittedName>
        <fullName evidence="16">Sialic acid-binding Ig-like lectin 13</fullName>
    </submittedName>
</protein>
<keyword evidence="9" id="KW-1015">Disulfide bond</keyword>
<dbReference type="GO" id="GO:0033691">
    <property type="term" value="F:sialic acid binding"/>
    <property type="evidence" value="ECO:0007669"/>
    <property type="project" value="TreeGrafter"/>
</dbReference>
<dbReference type="InterPro" id="IPR007110">
    <property type="entry name" value="Ig-like_dom"/>
</dbReference>
<accession>A0A3Q0DHU2</accession>
<dbReference type="Gene3D" id="2.60.40.10">
    <property type="entry name" value="Immunoglobulins"/>
    <property type="match status" value="5"/>
</dbReference>
<dbReference type="InterPro" id="IPR003599">
    <property type="entry name" value="Ig_sub"/>
</dbReference>
<dbReference type="InterPro" id="IPR013783">
    <property type="entry name" value="Ig-like_fold"/>
</dbReference>
<dbReference type="PANTHER" id="PTHR12035">
    <property type="entry name" value="SIALIC ACID BINDING IMMUNOGLOBULIN-LIKE LECTIN"/>
    <property type="match status" value="1"/>
</dbReference>
<evidence type="ECO:0000256" key="5">
    <source>
        <dbReference type="ARBA" id="ARBA00022737"/>
    </source>
</evidence>
<evidence type="ECO:0000256" key="10">
    <source>
        <dbReference type="ARBA" id="ARBA00023180"/>
    </source>
</evidence>
<dbReference type="AlphaFoldDB" id="A0A3Q0DHU2"/>
<dbReference type="PANTHER" id="PTHR12035:SF136">
    <property type="entry name" value="MYELOID CELL SURFACE ANTIGEN CD33"/>
    <property type="match status" value="1"/>
</dbReference>
<dbReference type="SUPFAM" id="SSF48726">
    <property type="entry name" value="Immunoglobulin"/>
    <property type="match status" value="5"/>
</dbReference>
<evidence type="ECO:0000313" key="16">
    <source>
        <dbReference type="RefSeq" id="XP_021561665.1"/>
    </source>
</evidence>
<keyword evidence="15" id="KW-1185">Reference proteome</keyword>
<dbReference type="GO" id="GO:0005886">
    <property type="term" value="C:plasma membrane"/>
    <property type="evidence" value="ECO:0007669"/>
    <property type="project" value="TreeGrafter"/>
</dbReference>
<evidence type="ECO:0000256" key="11">
    <source>
        <dbReference type="ARBA" id="ARBA00023319"/>
    </source>
</evidence>
<dbReference type="Pfam" id="PF07686">
    <property type="entry name" value="V-set"/>
    <property type="match status" value="2"/>
</dbReference>
<organism evidence="15 16">
    <name type="scientific">Carlito syrichta</name>
    <name type="common">Philippine tarsier</name>
    <name type="synonym">Tarsius syrichta</name>
    <dbReference type="NCBI Taxonomy" id="1868482"/>
    <lineage>
        <taxon>Eukaryota</taxon>
        <taxon>Metazoa</taxon>
        <taxon>Chordata</taxon>
        <taxon>Craniata</taxon>
        <taxon>Vertebrata</taxon>
        <taxon>Euteleostomi</taxon>
        <taxon>Mammalia</taxon>
        <taxon>Eutheria</taxon>
        <taxon>Euarchontoglires</taxon>
        <taxon>Primates</taxon>
        <taxon>Haplorrhini</taxon>
        <taxon>Tarsiiformes</taxon>
        <taxon>Tarsiidae</taxon>
        <taxon>Carlito</taxon>
    </lineage>
</organism>
<dbReference type="SMART" id="SM00409">
    <property type="entry name" value="IG"/>
    <property type="match status" value="5"/>
</dbReference>
<name>A0A3Q0DHU2_CARSF</name>
<evidence type="ECO:0000256" key="12">
    <source>
        <dbReference type="ARBA" id="ARBA00038361"/>
    </source>
</evidence>
<keyword evidence="2 13" id="KW-0812">Transmembrane</keyword>
<dbReference type="FunFam" id="2.60.40.10:FF:000829">
    <property type="entry name" value="Sialic acid-binding Ig-like lectin 8"/>
    <property type="match status" value="1"/>
</dbReference>
<keyword evidence="4" id="KW-0430">Lectin</keyword>
<evidence type="ECO:0000259" key="14">
    <source>
        <dbReference type="PROSITE" id="PS50835"/>
    </source>
</evidence>
<dbReference type="Pfam" id="PF13927">
    <property type="entry name" value="Ig_3"/>
    <property type="match status" value="1"/>
</dbReference>
<dbReference type="PROSITE" id="PS50835">
    <property type="entry name" value="IG_LIKE"/>
    <property type="match status" value="3"/>
</dbReference>
<dbReference type="GO" id="GO:0007155">
    <property type="term" value="P:cell adhesion"/>
    <property type="evidence" value="ECO:0007669"/>
    <property type="project" value="UniProtKB-KW"/>
</dbReference>
<feature type="non-terminal residue" evidence="16">
    <location>
        <position position="1"/>
    </location>
</feature>
<evidence type="ECO:0000256" key="6">
    <source>
        <dbReference type="ARBA" id="ARBA00022889"/>
    </source>
</evidence>
<evidence type="ECO:0000256" key="8">
    <source>
        <dbReference type="ARBA" id="ARBA00023136"/>
    </source>
</evidence>
<dbReference type="SMART" id="SM00408">
    <property type="entry name" value="IGc2"/>
    <property type="match status" value="1"/>
</dbReference>
<dbReference type="InterPro" id="IPR036179">
    <property type="entry name" value="Ig-like_dom_sf"/>
</dbReference>
<proteinExistence type="inferred from homology"/>
<evidence type="ECO:0000256" key="4">
    <source>
        <dbReference type="ARBA" id="ARBA00022734"/>
    </source>
</evidence>
<dbReference type="OrthoDB" id="10012075at2759"/>
<evidence type="ECO:0000256" key="3">
    <source>
        <dbReference type="ARBA" id="ARBA00022729"/>
    </source>
</evidence>
<dbReference type="GeneID" id="103274753"/>
<dbReference type="InterPro" id="IPR051036">
    <property type="entry name" value="SIGLEC"/>
</dbReference>
<keyword evidence="10" id="KW-0325">Glycoprotein</keyword>
<dbReference type="GO" id="GO:0030246">
    <property type="term" value="F:carbohydrate binding"/>
    <property type="evidence" value="ECO:0007669"/>
    <property type="project" value="UniProtKB-KW"/>
</dbReference>
<dbReference type="Proteomes" id="UP000189704">
    <property type="component" value="Unplaced"/>
</dbReference>
<keyword evidence="5" id="KW-0677">Repeat</keyword>
<dbReference type="KEGG" id="csyr:103274753"/>
<keyword evidence="3" id="KW-0732">Signal</keyword>
<keyword evidence="7 13" id="KW-1133">Transmembrane helix</keyword>
<feature type="domain" description="Ig-like" evidence="14">
    <location>
        <begin position="102"/>
        <end position="185"/>
    </location>
</feature>